<proteinExistence type="predicted"/>
<name>A0A1N7IN55_9BACL</name>
<evidence type="ECO:0000313" key="1">
    <source>
        <dbReference type="EMBL" id="SIS38426.1"/>
    </source>
</evidence>
<dbReference type="RefSeq" id="WP_076522821.1">
    <property type="nucleotide sequence ID" value="NZ_CP048103.1"/>
</dbReference>
<accession>A0A1N7IN55</accession>
<evidence type="ECO:0000313" key="2">
    <source>
        <dbReference type="Proteomes" id="UP000186795"/>
    </source>
</evidence>
<evidence type="ECO:0008006" key="3">
    <source>
        <dbReference type="Google" id="ProtNLM"/>
    </source>
</evidence>
<sequence>MIIWRQGTVLRVVEEEKEVQWLEVREEGGKEEQAVHYPFLFGRCEPGDRVWLNTTAVRLGLGTGGVHFVGGLVDRPPRPEPVQGHMMKLRYTPWQVALATGEEPGSRYSGLLKERHSLDGAPVLIGELHSMLPVAVATWRDLSGGDTYPRIVYVMTDGGALPAPFSRHIRMLKGAGWLTGTVTCGHAFGGDLEAVNLYSGLLLARHALKADLIFVSMGPGIVGTGTPFGFSGVEQGQAINGVYSLQGLPVVIPRIQSVDPRRRHRGLSHHTVTNLASVALAPAVVPLPQPLPAEILGEIGTLQERCRVRHHWLDVPVTVGEVENRLLDYPGKVRSMGRGVREDPLFYRTVSAAAAAAFQLWKLIGAGWTAADATAHLMSTGVRTIPATKPAPATLSRRS</sequence>
<dbReference type="Proteomes" id="UP000186795">
    <property type="component" value="Unassembled WGS sequence"/>
</dbReference>
<dbReference type="InterPro" id="IPR024479">
    <property type="entry name" value="DUF3866"/>
</dbReference>
<dbReference type="AlphaFoldDB" id="A0A1N7IN55"/>
<reference evidence="2" key="1">
    <citation type="submission" date="2017-01" db="EMBL/GenBank/DDBJ databases">
        <authorList>
            <person name="Varghese N."/>
            <person name="Submissions S."/>
        </authorList>
    </citation>
    <scope>NUCLEOTIDE SEQUENCE [LARGE SCALE GENOMIC DNA]</scope>
    <source>
        <strain evidence="2">DSM 45196</strain>
    </source>
</reference>
<dbReference type="Pfam" id="PF12982">
    <property type="entry name" value="DUF3866"/>
    <property type="match status" value="1"/>
</dbReference>
<protein>
    <recommendedName>
        <fullName evidence="3">DUF3866 domain-containing protein</fullName>
    </recommendedName>
</protein>
<dbReference type="OrthoDB" id="3401376at2"/>
<organism evidence="1 2">
    <name type="scientific">Kroppenstedtia eburnea</name>
    <dbReference type="NCBI Taxonomy" id="714067"/>
    <lineage>
        <taxon>Bacteria</taxon>
        <taxon>Bacillati</taxon>
        <taxon>Bacillota</taxon>
        <taxon>Bacilli</taxon>
        <taxon>Bacillales</taxon>
        <taxon>Thermoactinomycetaceae</taxon>
        <taxon>Kroppenstedtia</taxon>
    </lineage>
</organism>
<keyword evidence="2" id="KW-1185">Reference proteome</keyword>
<gene>
    <name evidence="1" type="ORF">SAMN05421790_101125</name>
</gene>
<dbReference type="EMBL" id="FTOD01000001">
    <property type="protein sequence ID" value="SIS38426.1"/>
    <property type="molecule type" value="Genomic_DNA"/>
</dbReference>